<gene>
    <name evidence="1" type="ORF">EVAR_21004_1</name>
</gene>
<dbReference type="AlphaFoldDB" id="A0A4C1V4Z2"/>
<dbReference type="Proteomes" id="UP000299102">
    <property type="component" value="Unassembled WGS sequence"/>
</dbReference>
<sequence>MEQSSAAGRLLAVVACTAGCLLAIDAWTTSSRLSLGRCWVGAVMEQSRLAESELTVVRLLGSWLSASCRRVYCWVPASYRRVDYEQSS</sequence>
<reference evidence="1 2" key="1">
    <citation type="journal article" date="2019" name="Commun. Biol.">
        <title>The bagworm genome reveals a unique fibroin gene that provides high tensile strength.</title>
        <authorList>
            <person name="Kono N."/>
            <person name="Nakamura H."/>
            <person name="Ohtoshi R."/>
            <person name="Tomita M."/>
            <person name="Numata K."/>
            <person name="Arakawa K."/>
        </authorList>
    </citation>
    <scope>NUCLEOTIDE SEQUENCE [LARGE SCALE GENOMIC DNA]</scope>
</reference>
<keyword evidence="2" id="KW-1185">Reference proteome</keyword>
<organism evidence="1 2">
    <name type="scientific">Eumeta variegata</name>
    <name type="common">Bagworm moth</name>
    <name type="synonym">Eumeta japonica</name>
    <dbReference type="NCBI Taxonomy" id="151549"/>
    <lineage>
        <taxon>Eukaryota</taxon>
        <taxon>Metazoa</taxon>
        <taxon>Ecdysozoa</taxon>
        <taxon>Arthropoda</taxon>
        <taxon>Hexapoda</taxon>
        <taxon>Insecta</taxon>
        <taxon>Pterygota</taxon>
        <taxon>Neoptera</taxon>
        <taxon>Endopterygota</taxon>
        <taxon>Lepidoptera</taxon>
        <taxon>Glossata</taxon>
        <taxon>Ditrysia</taxon>
        <taxon>Tineoidea</taxon>
        <taxon>Psychidae</taxon>
        <taxon>Oiketicinae</taxon>
        <taxon>Eumeta</taxon>
    </lineage>
</organism>
<comment type="caution">
    <text evidence="1">The sequence shown here is derived from an EMBL/GenBank/DDBJ whole genome shotgun (WGS) entry which is preliminary data.</text>
</comment>
<dbReference type="EMBL" id="BGZK01000280">
    <property type="protein sequence ID" value="GBP33893.1"/>
    <property type="molecule type" value="Genomic_DNA"/>
</dbReference>
<protein>
    <submittedName>
        <fullName evidence="1">Uncharacterized protein</fullName>
    </submittedName>
</protein>
<name>A0A4C1V4Z2_EUMVA</name>
<proteinExistence type="predicted"/>
<evidence type="ECO:0000313" key="2">
    <source>
        <dbReference type="Proteomes" id="UP000299102"/>
    </source>
</evidence>
<evidence type="ECO:0000313" key="1">
    <source>
        <dbReference type="EMBL" id="GBP33893.1"/>
    </source>
</evidence>
<accession>A0A4C1V4Z2</accession>